<evidence type="ECO:0000313" key="1">
    <source>
        <dbReference type="EMBL" id="RMZ99740.1"/>
    </source>
</evidence>
<accession>A0A3M7PLY9</accession>
<reference evidence="1 2" key="1">
    <citation type="journal article" date="2018" name="Sci. Rep.">
        <title>Genomic signatures of local adaptation to the degree of environmental predictability in rotifers.</title>
        <authorList>
            <person name="Franch-Gras L."/>
            <person name="Hahn C."/>
            <person name="Garcia-Roger E.M."/>
            <person name="Carmona M.J."/>
            <person name="Serra M."/>
            <person name="Gomez A."/>
        </authorList>
    </citation>
    <scope>NUCLEOTIDE SEQUENCE [LARGE SCALE GENOMIC DNA]</scope>
    <source>
        <strain evidence="1">HYR1</strain>
    </source>
</reference>
<dbReference type="AlphaFoldDB" id="A0A3M7PLY9"/>
<keyword evidence="2" id="KW-1185">Reference proteome</keyword>
<feature type="non-terminal residue" evidence="1">
    <location>
        <position position="119"/>
    </location>
</feature>
<sequence length="119" mass="14018">MWNFKKPAKSCAGYHNIVFKIDKQNHEDNMPKLKEKFSVLSEGSKKMENPPTEIEIIDTEVPMDVDKKDENNFENFIYFKIEDFLVRKKAIDDILSNKWLTDNELMAFAKCIVQNIDLE</sequence>
<dbReference type="Proteomes" id="UP000276133">
    <property type="component" value="Unassembled WGS sequence"/>
</dbReference>
<protein>
    <submittedName>
        <fullName evidence="1">Uncharacterized protein</fullName>
    </submittedName>
</protein>
<comment type="caution">
    <text evidence="1">The sequence shown here is derived from an EMBL/GenBank/DDBJ whole genome shotgun (WGS) entry which is preliminary data.</text>
</comment>
<gene>
    <name evidence="1" type="ORF">BpHYR1_014805</name>
</gene>
<dbReference type="EMBL" id="REGN01010079">
    <property type="protein sequence ID" value="RMZ99740.1"/>
    <property type="molecule type" value="Genomic_DNA"/>
</dbReference>
<evidence type="ECO:0000313" key="2">
    <source>
        <dbReference type="Proteomes" id="UP000276133"/>
    </source>
</evidence>
<name>A0A3M7PLY9_BRAPC</name>
<proteinExistence type="predicted"/>
<organism evidence="1 2">
    <name type="scientific">Brachionus plicatilis</name>
    <name type="common">Marine rotifer</name>
    <name type="synonym">Brachionus muelleri</name>
    <dbReference type="NCBI Taxonomy" id="10195"/>
    <lineage>
        <taxon>Eukaryota</taxon>
        <taxon>Metazoa</taxon>
        <taxon>Spiralia</taxon>
        <taxon>Gnathifera</taxon>
        <taxon>Rotifera</taxon>
        <taxon>Eurotatoria</taxon>
        <taxon>Monogononta</taxon>
        <taxon>Pseudotrocha</taxon>
        <taxon>Ploima</taxon>
        <taxon>Brachionidae</taxon>
        <taxon>Brachionus</taxon>
    </lineage>
</organism>